<organism evidence="8 9">
    <name type="scientific">Dibothriocephalus latus</name>
    <name type="common">Fish tapeworm</name>
    <name type="synonym">Diphyllobothrium latum</name>
    <dbReference type="NCBI Taxonomy" id="60516"/>
    <lineage>
        <taxon>Eukaryota</taxon>
        <taxon>Metazoa</taxon>
        <taxon>Spiralia</taxon>
        <taxon>Lophotrochozoa</taxon>
        <taxon>Platyhelminthes</taxon>
        <taxon>Cestoda</taxon>
        <taxon>Eucestoda</taxon>
        <taxon>Diphyllobothriidea</taxon>
        <taxon>Diphyllobothriidae</taxon>
        <taxon>Dibothriocephalus</taxon>
    </lineage>
</organism>
<evidence type="ECO:0000313" key="8">
    <source>
        <dbReference type="EMBL" id="VDN08921.1"/>
    </source>
</evidence>
<dbReference type="Gene3D" id="3.30.200.20">
    <property type="entry name" value="Phosphorylase Kinase, domain 1"/>
    <property type="match status" value="1"/>
</dbReference>
<evidence type="ECO:0000256" key="2">
    <source>
        <dbReference type="ARBA" id="ARBA00022527"/>
    </source>
</evidence>
<evidence type="ECO:0000256" key="1">
    <source>
        <dbReference type="ARBA" id="ARBA00006529"/>
    </source>
</evidence>
<accession>A0A3P7LRQ8</accession>
<evidence type="ECO:0000313" key="9">
    <source>
        <dbReference type="Proteomes" id="UP000281553"/>
    </source>
</evidence>
<dbReference type="PANTHER" id="PTHR46716:SF1">
    <property type="entry name" value="MITOGEN-ACTIVATED PROTEIN KINASE KINASE KINASE 7"/>
    <property type="match status" value="1"/>
</dbReference>
<dbReference type="Pfam" id="PF00069">
    <property type="entry name" value="Pkinase"/>
    <property type="match status" value="1"/>
</dbReference>
<dbReference type="PANTHER" id="PTHR46716">
    <property type="entry name" value="MITOGEN-ACTIVATED PROTEIN KINASE KINASE KINASE 7"/>
    <property type="match status" value="1"/>
</dbReference>
<gene>
    <name evidence="8" type="ORF">DILT_LOCUS4752</name>
</gene>
<dbReference type="AlphaFoldDB" id="A0A3P7LRQ8"/>
<dbReference type="EMBL" id="UYRU01046035">
    <property type="protein sequence ID" value="VDN08921.1"/>
    <property type="molecule type" value="Genomic_DNA"/>
</dbReference>
<feature type="domain" description="Protein kinase" evidence="7">
    <location>
        <begin position="33"/>
        <end position="284"/>
    </location>
</feature>
<keyword evidence="9" id="KW-1185">Reference proteome</keyword>
<name>A0A3P7LRQ8_DIBLA</name>
<keyword evidence="3" id="KW-0808">Transferase</keyword>
<proteinExistence type="inferred from homology"/>
<dbReference type="OrthoDB" id="10261027at2759"/>
<keyword evidence="5" id="KW-0418">Kinase</keyword>
<dbReference type="PROSITE" id="PS50011">
    <property type="entry name" value="PROTEIN_KINASE_DOM"/>
    <property type="match status" value="1"/>
</dbReference>
<comment type="similarity">
    <text evidence="1">Belongs to the protein kinase superfamily. STE Ser/Thr protein kinase family. MAP kinase kinase kinase subfamily.</text>
</comment>
<dbReference type="InterPro" id="IPR000719">
    <property type="entry name" value="Prot_kinase_dom"/>
</dbReference>
<keyword evidence="4" id="KW-0547">Nucleotide-binding</keyword>
<dbReference type="InterPro" id="IPR011009">
    <property type="entry name" value="Kinase-like_dom_sf"/>
</dbReference>
<evidence type="ECO:0000256" key="6">
    <source>
        <dbReference type="ARBA" id="ARBA00022840"/>
    </source>
</evidence>
<dbReference type="GO" id="GO:0004709">
    <property type="term" value="F:MAP kinase kinase kinase activity"/>
    <property type="evidence" value="ECO:0007669"/>
    <property type="project" value="TreeGrafter"/>
</dbReference>
<evidence type="ECO:0000256" key="3">
    <source>
        <dbReference type="ARBA" id="ARBA00022679"/>
    </source>
</evidence>
<keyword evidence="6" id="KW-0067">ATP-binding</keyword>
<dbReference type="Proteomes" id="UP000281553">
    <property type="component" value="Unassembled WGS sequence"/>
</dbReference>
<evidence type="ECO:0000256" key="4">
    <source>
        <dbReference type="ARBA" id="ARBA00022741"/>
    </source>
</evidence>
<dbReference type="SUPFAM" id="SSF56112">
    <property type="entry name" value="Protein kinase-like (PK-like)"/>
    <property type="match status" value="1"/>
</dbReference>
<sequence>MLIDDKKEKQDEEFRKLISHSKKVLRITEEELWDTGKTLDSGAFGKIYKGEYRGHRVAIKCLNPKNRLSNYRELICLMECHCPNIVGIIGAGPSPAKKCLMFIVMEFARNSSLHHLRSARFDKRIGNPWQVEYAMSHAFLWFLHAANGLEYLHEHCDPPKIHRDIKPGNMLLFDDCRLLKLCDFGTARDEDVSLTSHQGAIRYMAPEVFEPGTNGKPNRYDRSVDIYSLCASFWEVFTRADYPRYYQPIEGCPMMVQKLLRRGLSKKVEQRPKIRDIVRFLEFVVKKISPLPPARCNLEFPPTELDEDESTVTVSANNFTEPN</sequence>
<protein>
    <recommendedName>
        <fullName evidence="7">Protein kinase domain-containing protein</fullName>
    </recommendedName>
</protein>
<dbReference type="Gene3D" id="1.10.510.10">
    <property type="entry name" value="Transferase(Phosphotransferase) domain 1"/>
    <property type="match status" value="1"/>
</dbReference>
<reference evidence="8 9" key="1">
    <citation type="submission" date="2018-11" db="EMBL/GenBank/DDBJ databases">
        <authorList>
            <consortium name="Pathogen Informatics"/>
        </authorList>
    </citation>
    <scope>NUCLEOTIDE SEQUENCE [LARGE SCALE GENOMIC DNA]</scope>
</reference>
<evidence type="ECO:0000256" key="5">
    <source>
        <dbReference type="ARBA" id="ARBA00022777"/>
    </source>
</evidence>
<dbReference type="SMART" id="SM00220">
    <property type="entry name" value="S_TKc"/>
    <property type="match status" value="1"/>
</dbReference>
<dbReference type="GO" id="GO:0043123">
    <property type="term" value="P:positive regulation of canonical NF-kappaB signal transduction"/>
    <property type="evidence" value="ECO:0007669"/>
    <property type="project" value="TreeGrafter"/>
</dbReference>
<dbReference type="GO" id="GO:0006955">
    <property type="term" value="P:immune response"/>
    <property type="evidence" value="ECO:0007669"/>
    <property type="project" value="TreeGrafter"/>
</dbReference>
<dbReference type="GO" id="GO:0005524">
    <property type="term" value="F:ATP binding"/>
    <property type="evidence" value="ECO:0007669"/>
    <property type="project" value="UniProtKB-KW"/>
</dbReference>
<evidence type="ECO:0000259" key="7">
    <source>
        <dbReference type="PROSITE" id="PS50011"/>
    </source>
</evidence>
<keyword evidence="2" id="KW-0723">Serine/threonine-protein kinase</keyword>
<dbReference type="GO" id="GO:0007254">
    <property type="term" value="P:JNK cascade"/>
    <property type="evidence" value="ECO:0007669"/>
    <property type="project" value="TreeGrafter"/>
</dbReference>